<keyword evidence="2" id="KW-1185">Reference proteome</keyword>
<comment type="caution">
    <text evidence="1">The sequence shown here is derived from an EMBL/GenBank/DDBJ whole genome shotgun (WGS) entry which is preliminary data.</text>
</comment>
<evidence type="ECO:0000313" key="2">
    <source>
        <dbReference type="Proteomes" id="UP001257739"/>
    </source>
</evidence>
<proteinExistence type="predicted"/>
<organism evidence="1 2">
    <name type="scientific">Aeromicrobium panaciterrae</name>
    <dbReference type="NCBI Taxonomy" id="363861"/>
    <lineage>
        <taxon>Bacteria</taxon>
        <taxon>Bacillati</taxon>
        <taxon>Actinomycetota</taxon>
        <taxon>Actinomycetes</taxon>
        <taxon>Propionibacteriales</taxon>
        <taxon>Nocardioidaceae</taxon>
        <taxon>Aeromicrobium</taxon>
    </lineage>
</organism>
<reference evidence="1 2" key="1">
    <citation type="submission" date="2023-07" db="EMBL/GenBank/DDBJ databases">
        <title>Sorghum-associated microbial communities from plants grown in Nebraska, USA.</title>
        <authorList>
            <person name="Schachtman D."/>
        </authorList>
    </citation>
    <scope>NUCLEOTIDE SEQUENCE [LARGE SCALE GENOMIC DNA]</scope>
    <source>
        <strain evidence="1 2">BE248</strain>
    </source>
</reference>
<dbReference type="EMBL" id="JAVDWH010000001">
    <property type="protein sequence ID" value="MDR7085508.1"/>
    <property type="molecule type" value="Genomic_DNA"/>
</dbReference>
<gene>
    <name evidence="1" type="ORF">J2X11_000347</name>
</gene>
<protein>
    <submittedName>
        <fullName evidence="1">Uncharacterized protein</fullName>
    </submittedName>
</protein>
<sequence>MMKKFIALGLAAAGVFWAIGQSKKSPATDHWAAASDKV</sequence>
<dbReference type="Proteomes" id="UP001257739">
    <property type="component" value="Unassembled WGS sequence"/>
</dbReference>
<accession>A0ABU1UK01</accession>
<evidence type="ECO:0000313" key="1">
    <source>
        <dbReference type="EMBL" id="MDR7085508.1"/>
    </source>
</evidence>
<name>A0ABU1UK01_9ACTN</name>